<evidence type="ECO:0000256" key="4">
    <source>
        <dbReference type="ARBA" id="ARBA00023136"/>
    </source>
</evidence>
<dbReference type="Pfam" id="PF12698">
    <property type="entry name" value="ABC2_membrane_3"/>
    <property type="match status" value="1"/>
</dbReference>
<feature type="transmembrane region" description="Helical" evidence="5">
    <location>
        <begin position="167"/>
        <end position="189"/>
    </location>
</feature>
<proteinExistence type="predicted"/>
<gene>
    <name evidence="7" type="ORF">LPQ35_06705</name>
</gene>
<feature type="transmembrane region" description="Helical" evidence="5">
    <location>
        <begin position="279"/>
        <end position="297"/>
    </location>
</feature>
<comment type="subcellular location">
    <subcellularLocation>
        <location evidence="1">Membrane</location>
        <topology evidence="1">Multi-pass membrane protein</topology>
    </subcellularLocation>
</comment>
<name>A0ABZ3H2S8_GEOAI</name>
<dbReference type="RefSeq" id="WP_193808107.1">
    <property type="nucleotide sequence ID" value="NZ_CP087714.1"/>
</dbReference>
<dbReference type="InterPro" id="IPR013525">
    <property type="entry name" value="ABC2_TM"/>
</dbReference>
<dbReference type="Proteomes" id="UP001492541">
    <property type="component" value="Chromosome"/>
</dbReference>
<keyword evidence="4 5" id="KW-0472">Membrane</keyword>
<evidence type="ECO:0000256" key="5">
    <source>
        <dbReference type="SAM" id="Phobius"/>
    </source>
</evidence>
<feature type="transmembrane region" description="Helical" evidence="5">
    <location>
        <begin position="317"/>
        <end position="335"/>
    </location>
</feature>
<sequence length="341" mass="37516">MKAMIRKDLRLIVRERTIMSAIAILIFIASFTSVITFGLLVLYKPDSVATGSVKIGVAGNCPVLKSFADERYSELEDALNDFYAGKIDAVLYLPEENYTSANFVTVFLPKNEITGILAGTQVKEILKEYQKAMREKRGIPGDDGFRVYSLNGEKTELRDGSSMTFRFIYAILIPLLLITTAIIAGGLVIDLISEEYETKTLDVVLSTPMSVTDFISAKVFSALIVSAVLSAVWVFLLHINTGIFRPVLLLILSVSFSMIFASIGAIISSGLKDRERSQLIFSILSVSIVTVSFTHPSMISGVSARISAGSYMQPWEFLIYPVLGSVLMLISIKFSEKLIKS</sequence>
<reference evidence="7 8" key="1">
    <citation type="submission" date="2021-11" db="EMBL/GenBank/DDBJ databases">
        <title>Whole genome of Geoglobus acetivorans.</title>
        <authorList>
            <person name="Liu D."/>
        </authorList>
    </citation>
    <scope>NUCLEOTIDE SEQUENCE [LARGE SCALE GENOMIC DNA]</scope>
    <source>
        <strain evidence="7 8">SBH6</strain>
    </source>
</reference>
<keyword evidence="3 5" id="KW-1133">Transmembrane helix</keyword>
<feature type="domain" description="ABC-2 type transporter transmembrane" evidence="6">
    <location>
        <begin position="70"/>
        <end position="294"/>
    </location>
</feature>
<evidence type="ECO:0000256" key="1">
    <source>
        <dbReference type="ARBA" id="ARBA00004141"/>
    </source>
</evidence>
<evidence type="ECO:0000313" key="7">
    <source>
        <dbReference type="EMBL" id="XAT62944.1"/>
    </source>
</evidence>
<evidence type="ECO:0000256" key="3">
    <source>
        <dbReference type="ARBA" id="ARBA00022989"/>
    </source>
</evidence>
<accession>A0ABZ3H2S8</accession>
<evidence type="ECO:0000256" key="2">
    <source>
        <dbReference type="ARBA" id="ARBA00022692"/>
    </source>
</evidence>
<feature type="transmembrane region" description="Helical" evidence="5">
    <location>
        <begin position="21"/>
        <end position="43"/>
    </location>
</feature>
<feature type="transmembrane region" description="Helical" evidence="5">
    <location>
        <begin position="243"/>
        <end position="267"/>
    </location>
</feature>
<dbReference type="GeneID" id="90449362"/>
<evidence type="ECO:0000259" key="6">
    <source>
        <dbReference type="Pfam" id="PF12698"/>
    </source>
</evidence>
<organism evidence="7 8">
    <name type="scientific">Geoglobus acetivorans</name>
    <dbReference type="NCBI Taxonomy" id="565033"/>
    <lineage>
        <taxon>Archaea</taxon>
        <taxon>Methanobacteriati</taxon>
        <taxon>Methanobacteriota</taxon>
        <taxon>Archaeoglobi</taxon>
        <taxon>Archaeoglobales</taxon>
        <taxon>Archaeoglobaceae</taxon>
        <taxon>Geoglobus</taxon>
    </lineage>
</organism>
<evidence type="ECO:0000313" key="8">
    <source>
        <dbReference type="Proteomes" id="UP001492541"/>
    </source>
</evidence>
<dbReference type="EMBL" id="CP087714">
    <property type="protein sequence ID" value="XAT62944.1"/>
    <property type="molecule type" value="Genomic_DNA"/>
</dbReference>
<dbReference type="PANTHER" id="PTHR43471">
    <property type="entry name" value="ABC TRANSPORTER PERMEASE"/>
    <property type="match status" value="1"/>
</dbReference>
<keyword evidence="2 5" id="KW-0812">Transmembrane</keyword>
<feature type="transmembrane region" description="Helical" evidence="5">
    <location>
        <begin position="219"/>
        <end position="237"/>
    </location>
</feature>
<protein>
    <submittedName>
        <fullName evidence="7">ABC transporter permease</fullName>
    </submittedName>
</protein>
<keyword evidence="8" id="KW-1185">Reference proteome</keyword>